<protein>
    <submittedName>
        <fullName evidence="1">Uncharacterized protein</fullName>
    </submittedName>
</protein>
<dbReference type="EMBL" id="KN831997">
    <property type="protein sequence ID" value="KIO00289.1"/>
    <property type="molecule type" value="Genomic_DNA"/>
</dbReference>
<accession>A0A0C3NYS3</accession>
<evidence type="ECO:0000313" key="2">
    <source>
        <dbReference type="Proteomes" id="UP000054217"/>
    </source>
</evidence>
<organism evidence="1 2">
    <name type="scientific">Pisolithus tinctorius Marx 270</name>
    <dbReference type="NCBI Taxonomy" id="870435"/>
    <lineage>
        <taxon>Eukaryota</taxon>
        <taxon>Fungi</taxon>
        <taxon>Dikarya</taxon>
        <taxon>Basidiomycota</taxon>
        <taxon>Agaricomycotina</taxon>
        <taxon>Agaricomycetes</taxon>
        <taxon>Agaricomycetidae</taxon>
        <taxon>Boletales</taxon>
        <taxon>Sclerodermatineae</taxon>
        <taxon>Pisolithaceae</taxon>
        <taxon>Pisolithus</taxon>
    </lineage>
</organism>
<evidence type="ECO:0000313" key="1">
    <source>
        <dbReference type="EMBL" id="KIO00289.1"/>
    </source>
</evidence>
<dbReference type="Proteomes" id="UP000054217">
    <property type="component" value="Unassembled WGS sequence"/>
</dbReference>
<gene>
    <name evidence="1" type="ORF">M404DRAFT_768560</name>
</gene>
<dbReference type="HOGENOM" id="CLU_2211059_0_0_1"/>
<sequence length="107" mass="12491">MWKVGLSYLRFSPQTYTTALEHRLLARLFKGRRQSNGAQDPRLEVVLPLLGERCRTLYAKYDAPRRYADEMQKVTRELESISQTLSADLVKYIGITFKATWGERDHL</sequence>
<keyword evidence="2" id="KW-1185">Reference proteome</keyword>
<dbReference type="InParanoid" id="A0A0C3NYS3"/>
<dbReference type="OrthoDB" id="2613667at2759"/>
<name>A0A0C3NYS3_PISTI</name>
<proteinExistence type="predicted"/>
<dbReference type="AlphaFoldDB" id="A0A0C3NYS3"/>
<reference evidence="1 2" key="1">
    <citation type="submission" date="2014-04" db="EMBL/GenBank/DDBJ databases">
        <authorList>
            <consortium name="DOE Joint Genome Institute"/>
            <person name="Kuo A."/>
            <person name="Kohler A."/>
            <person name="Costa M.D."/>
            <person name="Nagy L.G."/>
            <person name="Floudas D."/>
            <person name="Copeland A."/>
            <person name="Barry K.W."/>
            <person name="Cichocki N."/>
            <person name="Veneault-Fourrey C."/>
            <person name="LaButti K."/>
            <person name="Lindquist E.A."/>
            <person name="Lipzen A."/>
            <person name="Lundell T."/>
            <person name="Morin E."/>
            <person name="Murat C."/>
            <person name="Sun H."/>
            <person name="Tunlid A."/>
            <person name="Henrissat B."/>
            <person name="Grigoriev I.V."/>
            <person name="Hibbett D.S."/>
            <person name="Martin F."/>
            <person name="Nordberg H.P."/>
            <person name="Cantor M.N."/>
            <person name="Hua S.X."/>
        </authorList>
    </citation>
    <scope>NUCLEOTIDE SEQUENCE [LARGE SCALE GENOMIC DNA]</scope>
    <source>
        <strain evidence="1 2">Marx 270</strain>
    </source>
</reference>
<reference evidence="2" key="2">
    <citation type="submission" date="2015-01" db="EMBL/GenBank/DDBJ databases">
        <title>Evolutionary Origins and Diversification of the Mycorrhizal Mutualists.</title>
        <authorList>
            <consortium name="DOE Joint Genome Institute"/>
            <consortium name="Mycorrhizal Genomics Consortium"/>
            <person name="Kohler A."/>
            <person name="Kuo A."/>
            <person name="Nagy L.G."/>
            <person name="Floudas D."/>
            <person name="Copeland A."/>
            <person name="Barry K.W."/>
            <person name="Cichocki N."/>
            <person name="Veneault-Fourrey C."/>
            <person name="LaButti K."/>
            <person name="Lindquist E.A."/>
            <person name="Lipzen A."/>
            <person name="Lundell T."/>
            <person name="Morin E."/>
            <person name="Murat C."/>
            <person name="Riley R."/>
            <person name="Ohm R."/>
            <person name="Sun H."/>
            <person name="Tunlid A."/>
            <person name="Henrissat B."/>
            <person name="Grigoriev I.V."/>
            <person name="Hibbett D.S."/>
            <person name="Martin F."/>
        </authorList>
    </citation>
    <scope>NUCLEOTIDE SEQUENCE [LARGE SCALE GENOMIC DNA]</scope>
    <source>
        <strain evidence="2">Marx 270</strain>
    </source>
</reference>